<keyword evidence="2" id="KW-1133">Transmembrane helix</keyword>
<keyword evidence="4" id="KW-1185">Reference proteome</keyword>
<keyword evidence="2" id="KW-0472">Membrane</keyword>
<keyword evidence="2" id="KW-0812">Transmembrane</keyword>
<organism evidence="3 4">
    <name type="scientific">Didymella pomorum</name>
    <dbReference type="NCBI Taxonomy" id="749634"/>
    <lineage>
        <taxon>Eukaryota</taxon>
        <taxon>Fungi</taxon>
        <taxon>Dikarya</taxon>
        <taxon>Ascomycota</taxon>
        <taxon>Pezizomycotina</taxon>
        <taxon>Dothideomycetes</taxon>
        <taxon>Pleosporomycetidae</taxon>
        <taxon>Pleosporales</taxon>
        <taxon>Pleosporineae</taxon>
        <taxon>Didymellaceae</taxon>
        <taxon>Didymella</taxon>
    </lineage>
</organism>
<dbReference type="AlphaFoldDB" id="A0A9W8ZG42"/>
<keyword evidence="1" id="KW-0175">Coiled coil</keyword>
<feature type="coiled-coil region" evidence="1">
    <location>
        <begin position="63"/>
        <end position="90"/>
    </location>
</feature>
<dbReference type="Proteomes" id="UP001140510">
    <property type="component" value="Unassembled WGS sequence"/>
</dbReference>
<proteinExistence type="predicted"/>
<evidence type="ECO:0000313" key="3">
    <source>
        <dbReference type="EMBL" id="KAJ4407917.1"/>
    </source>
</evidence>
<feature type="transmembrane region" description="Helical" evidence="2">
    <location>
        <begin position="36"/>
        <end position="59"/>
    </location>
</feature>
<gene>
    <name evidence="3" type="ORF">N0V91_003582</name>
</gene>
<name>A0A9W8ZG42_9PLEO</name>
<dbReference type="EMBL" id="JAPEVA010000018">
    <property type="protein sequence ID" value="KAJ4407917.1"/>
    <property type="molecule type" value="Genomic_DNA"/>
</dbReference>
<reference evidence="3" key="1">
    <citation type="submission" date="2022-10" db="EMBL/GenBank/DDBJ databases">
        <title>Tapping the CABI collections for fungal endophytes: first genome assemblies for Collariella, Neodidymelliopsis, Ascochyta clinopodiicola, Didymella pomorum, Didymosphaeria variabile, Neocosmospora piperis and Neocucurbitaria cava.</title>
        <authorList>
            <person name="Hill R."/>
        </authorList>
    </citation>
    <scope>NUCLEOTIDE SEQUENCE</scope>
    <source>
        <strain evidence="3">IMI 355091</strain>
    </source>
</reference>
<protein>
    <submittedName>
        <fullName evidence="3">Uncharacterized protein</fullName>
    </submittedName>
</protein>
<accession>A0A9W8ZG42</accession>
<evidence type="ECO:0000256" key="1">
    <source>
        <dbReference type="SAM" id="Coils"/>
    </source>
</evidence>
<evidence type="ECO:0000256" key="2">
    <source>
        <dbReference type="SAM" id="Phobius"/>
    </source>
</evidence>
<comment type="caution">
    <text evidence="3">The sequence shown here is derived from an EMBL/GenBank/DDBJ whole genome shotgun (WGS) entry which is preliminary data.</text>
</comment>
<evidence type="ECO:0000313" key="4">
    <source>
        <dbReference type="Proteomes" id="UP001140510"/>
    </source>
</evidence>
<sequence length="185" mass="21231">MPFTTDPPTTADQTFSSTVVNNALIFFEDRIRHNAFISWLATCLFVVFAIAVMCSVHTLERRGNELGKENQILQARIADLEEEVVLLQGDEAQIEAYCFRKLERERRCAKPAENNEVTSLLRRVCGAFNVDNSWWTYLSAPSSRSLLSLVRAKFMGSYVWDMSGEMAEWVNKEWNLVLELRRLAS</sequence>